<comment type="caution">
    <text evidence="1">The sequence shown here is derived from an EMBL/GenBank/DDBJ whole genome shotgun (WGS) entry which is preliminary data.</text>
</comment>
<gene>
    <name evidence="1" type="ORF">O181_024297</name>
</gene>
<evidence type="ECO:0000313" key="1">
    <source>
        <dbReference type="EMBL" id="MBW0484582.1"/>
    </source>
</evidence>
<dbReference type="EMBL" id="AVOT02007748">
    <property type="protein sequence ID" value="MBW0484582.1"/>
    <property type="molecule type" value="Genomic_DNA"/>
</dbReference>
<dbReference type="Proteomes" id="UP000765509">
    <property type="component" value="Unassembled WGS sequence"/>
</dbReference>
<keyword evidence="2" id="KW-1185">Reference proteome</keyword>
<protein>
    <submittedName>
        <fullName evidence="1">Uncharacterized protein</fullName>
    </submittedName>
</protein>
<evidence type="ECO:0000313" key="2">
    <source>
        <dbReference type="Proteomes" id="UP000765509"/>
    </source>
</evidence>
<organism evidence="1 2">
    <name type="scientific">Austropuccinia psidii MF-1</name>
    <dbReference type="NCBI Taxonomy" id="1389203"/>
    <lineage>
        <taxon>Eukaryota</taxon>
        <taxon>Fungi</taxon>
        <taxon>Dikarya</taxon>
        <taxon>Basidiomycota</taxon>
        <taxon>Pucciniomycotina</taxon>
        <taxon>Pucciniomycetes</taxon>
        <taxon>Pucciniales</taxon>
        <taxon>Sphaerophragmiaceae</taxon>
        <taxon>Austropuccinia</taxon>
    </lineage>
</organism>
<dbReference type="OrthoDB" id="3268967at2759"/>
<sequence>MLEKGWNPRLPEDTLRKDLIQIHPPASRFNIMLDKVKSHLRKALIIPLNMKNRSGTKFIKYLSQPLSRVRVFKLDPTQSHQTRNPVCVSVVSFSKSSL</sequence>
<proteinExistence type="predicted"/>
<accession>A0A9Q3CJ28</accession>
<dbReference type="AlphaFoldDB" id="A0A9Q3CJ28"/>
<name>A0A9Q3CJ28_9BASI</name>
<reference evidence="1" key="1">
    <citation type="submission" date="2021-03" db="EMBL/GenBank/DDBJ databases">
        <title>Draft genome sequence of rust myrtle Austropuccinia psidii MF-1, a brazilian biotype.</title>
        <authorList>
            <person name="Quecine M.C."/>
            <person name="Pachon D.M.R."/>
            <person name="Bonatelli M.L."/>
            <person name="Correr F.H."/>
            <person name="Franceschini L.M."/>
            <person name="Leite T.F."/>
            <person name="Margarido G.R.A."/>
            <person name="Almeida C.A."/>
            <person name="Ferrarezi J.A."/>
            <person name="Labate C.A."/>
        </authorList>
    </citation>
    <scope>NUCLEOTIDE SEQUENCE</scope>
    <source>
        <strain evidence="1">MF-1</strain>
    </source>
</reference>